<dbReference type="PANTHER" id="PTHR34203:SF15">
    <property type="entry name" value="SLL1173 PROTEIN"/>
    <property type="match status" value="1"/>
</dbReference>
<organism evidence="2 3">
    <name type="scientific">Prosthecobacter debontii</name>
    <dbReference type="NCBI Taxonomy" id="48467"/>
    <lineage>
        <taxon>Bacteria</taxon>
        <taxon>Pseudomonadati</taxon>
        <taxon>Verrucomicrobiota</taxon>
        <taxon>Verrucomicrobiia</taxon>
        <taxon>Verrucomicrobiales</taxon>
        <taxon>Verrucomicrobiaceae</taxon>
        <taxon>Prosthecobacter</taxon>
    </lineage>
</organism>
<keyword evidence="3" id="KW-1185">Reference proteome</keyword>
<dbReference type="Gene3D" id="3.40.50.150">
    <property type="entry name" value="Vaccinia Virus protein VP39"/>
    <property type="match status" value="1"/>
</dbReference>
<evidence type="ECO:0000313" key="3">
    <source>
        <dbReference type="Proteomes" id="UP000190774"/>
    </source>
</evidence>
<dbReference type="Pfam" id="PF05050">
    <property type="entry name" value="Methyltransf_21"/>
    <property type="match status" value="1"/>
</dbReference>
<dbReference type="RefSeq" id="WP_078815510.1">
    <property type="nucleotide sequence ID" value="NZ_FUYE01000019.1"/>
</dbReference>
<dbReference type="Proteomes" id="UP000190774">
    <property type="component" value="Unassembled WGS sequence"/>
</dbReference>
<keyword evidence="2" id="KW-0489">Methyltransferase</keyword>
<dbReference type="AlphaFoldDB" id="A0A1T4YVY9"/>
<feature type="domain" description="Methyltransferase FkbM" evidence="1">
    <location>
        <begin position="73"/>
        <end position="243"/>
    </location>
</feature>
<dbReference type="OrthoDB" id="190100at2"/>
<keyword evidence="2" id="KW-0808">Transferase</keyword>
<dbReference type="PANTHER" id="PTHR34203">
    <property type="entry name" value="METHYLTRANSFERASE, FKBM FAMILY PROTEIN"/>
    <property type="match status" value="1"/>
</dbReference>
<dbReference type="EMBL" id="FUYE01000019">
    <property type="protein sequence ID" value="SKB05930.1"/>
    <property type="molecule type" value="Genomic_DNA"/>
</dbReference>
<dbReference type="STRING" id="48467.SAMN02745166_04373"/>
<evidence type="ECO:0000313" key="2">
    <source>
        <dbReference type="EMBL" id="SKB05930.1"/>
    </source>
</evidence>
<sequence length="269" mass="29917">MKLFKNLLKHIWQSYLKLCRSLPWMAVPLPNGLAQAGRVWCHPEFFRHRWSSDEDKVFATLVALIKPGDVFFDVGANIGQTAIVGARCVGADGCVVAFEPSKLNVEKMEYHLRWNGVRQVKVETVCVGKRVGIVDFFLQGDGLHSSNSLTFSDSKNLATLAAKPLVVKVPITTIDAYCAATGLRPDVIKIDVEGAELDVLQGALEVLKLHRPRILLGIHPFWWPEGQSGHDIGEFLDNLGYKVLNPGTRQEVRPQDFADYLCLPKESLA</sequence>
<evidence type="ECO:0000259" key="1">
    <source>
        <dbReference type="Pfam" id="PF05050"/>
    </source>
</evidence>
<dbReference type="InterPro" id="IPR006342">
    <property type="entry name" value="FkbM_mtfrase"/>
</dbReference>
<dbReference type="GO" id="GO:0032259">
    <property type="term" value="P:methylation"/>
    <property type="evidence" value="ECO:0007669"/>
    <property type="project" value="UniProtKB-KW"/>
</dbReference>
<name>A0A1T4YVY9_9BACT</name>
<protein>
    <submittedName>
        <fullName evidence="2">Methyltransferase, FkbM family</fullName>
    </submittedName>
</protein>
<dbReference type="GO" id="GO:0008168">
    <property type="term" value="F:methyltransferase activity"/>
    <property type="evidence" value="ECO:0007669"/>
    <property type="project" value="UniProtKB-KW"/>
</dbReference>
<dbReference type="NCBIfam" id="TIGR01444">
    <property type="entry name" value="fkbM_fam"/>
    <property type="match status" value="1"/>
</dbReference>
<reference evidence="3" key="1">
    <citation type="submission" date="2017-02" db="EMBL/GenBank/DDBJ databases">
        <authorList>
            <person name="Varghese N."/>
            <person name="Submissions S."/>
        </authorList>
    </citation>
    <scope>NUCLEOTIDE SEQUENCE [LARGE SCALE GENOMIC DNA]</scope>
    <source>
        <strain evidence="3">ATCC 700200</strain>
    </source>
</reference>
<gene>
    <name evidence="2" type="ORF">SAMN02745166_04373</name>
</gene>
<dbReference type="SUPFAM" id="SSF53335">
    <property type="entry name" value="S-adenosyl-L-methionine-dependent methyltransferases"/>
    <property type="match status" value="1"/>
</dbReference>
<dbReference type="InterPro" id="IPR052514">
    <property type="entry name" value="SAM-dependent_MTase"/>
</dbReference>
<dbReference type="InterPro" id="IPR029063">
    <property type="entry name" value="SAM-dependent_MTases_sf"/>
</dbReference>
<accession>A0A1T4YVY9</accession>
<proteinExistence type="predicted"/>